<reference evidence="5 6" key="1">
    <citation type="submission" date="2024-10" db="EMBL/GenBank/DDBJ databases">
        <authorList>
            <person name="Riesco R."/>
        </authorList>
    </citation>
    <scope>NUCLEOTIDE SEQUENCE [LARGE SCALE GENOMIC DNA]</scope>
    <source>
        <strain evidence="4 6">NCIMB 15448</strain>
        <strain evidence="2 5">NCIMB 15449</strain>
        <strain evidence="3 7">NCIMB 15450</strain>
    </source>
</reference>
<evidence type="ECO:0000256" key="1">
    <source>
        <dbReference type="SAM" id="MobiDB-lite"/>
    </source>
</evidence>
<evidence type="ECO:0000313" key="2">
    <source>
        <dbReference type="EMBL" id="MFH5210307.1"/>
    </source>
</evidence>
<comment type="caution">
    <text evidence="4">The sequence shown here is derived from an EMBL/GenBank/DDBJ whole genome shotgun (WGS) entry which is preliminary data.</text>
</comment>
<dbReference type="Proteomes" id="UP001609175">
    <property type="component" value="Unassembled WGS sequence"/>
</dbReference>
<keyword evidence="7" id="KW-1185">Reference proteome</keyword>
<protein>
    <submittedName>
        <fullName evidence="4">Uncharacterized protein</fullName>
    </submittedName>
</protein>
<accession>A0ABW7KHV4</accession>
<dbReference type="Proteomes" id="UP001609219">
    <property type="component" value="Unassembled WGS sequence"/>
</dbReference>
<dbReference type="RefSeq" id="WP_395115966.1">
    <property type="nucleotide sequence ID" value="NZ_JBIMSN010000016.1"/>
</dbReference>
<evidence type="ECO:0000313" key="6">
    <source>
        <dbReference type="Proteomes" id="UP001609176"/>
    </source>
</evidence>
<dbReference type="EMBL" id="JBIMSP010000002">
    <property type="protein sequence ID" value="MFH5240686.1"/>
    <property type="molecule type" value="Genomic_DNA"/>
</dbReference>
<dbReference type="Proteomes" id="UP001609176">
    <property type="component" value="Unassembled WGS sequence"/>
</dbReference>
<dbReference type="EMBL" id="JBIMSN010000016">
    <property type="protein sequence ID" value="MFH5227729.1"/>
    <property type="molecule type" value="Genomic_DNA"/>
</dbReference>
<dbReference type="EMBL" id="JBIMSO010000060">
    <property type="protein sequence ID" value="MFH5210307.1"/>
    <property type="molecule type" value="Genomic_DNA"/>
</dbReference>
<organism evidence="4 6">
    <name type="scientific">Antrihabitans spumae</name>
    <dbReference type="NCBI Taxonomy" id="3373370"/>
    <lineage>
        <taxon>Bacteria</taxon>
        <taxon>Bacillati</taxon>
        <taxon>Actinomycetota</taxon>
        <taxon>Actinomycetes</taxon>
        <taxon>Mycobacteriales</taxon>
        <taxon>Nocardiaceae</taxon>
        <taxon>Antrihabitans</taxon>
    </lineage>
</organism>
<feature type="region of interest" description="Disordered" evidence="1">
    <location>
        <begin position="1"/>
        <end position="52"/>
    </location>
</feature>
<evidence type="ECO:0000313" key="3">
    <source>
        <dbReference type="EMBL" id="MFH5227729.1"/>
    </source>
</evidence>
<gene>
    <name evidence="4" type="ORF">ACHIPV_02160</name>
    <name evidence="2" type="ORF">ACHIPZ_19160</name>
    <name evidence="3" type="ORF">ACHIRB_03885</name>
</gene>
<name>A0ABW7KHV4_9NOCA</name>
<feature type="compositionally biased region" description="Basic and acidic residues" evidence="1">
    <location>
        <begin position="1"/>
        <end position="11"/>
    </location>
</feature>
<evidence type="ECO:0000313" key="7">
    <source>
        <dbReference type="Proteomes" id="UP001609219"/>
    </source>
</evidence>
<proteinExistence type="predicted"/>
<evidence type="ECO:0000313" key="4">
    <source>
        <dbReference type="EMBL" id="MFH5240686.1"/>
    </source>
</evidence>
<sequence>MAENMAGKETEVEGSTGEYSIDSEDQLQPEDTLVDSGVGDVLDAGIAPEERSAGIDKFGVTAAEQAEGESLDRKLGQEIPDVLEQVTDDVTDLNEVDAELLDDVDPIELEEQV</sequence>
<evidence type="ECO:0000313" key="5">
    <source>
        <dbReference type="Proteomes" id="UP001609175"/>
    </source>
</evidence>